<dbReference type="Proteomes" id="UP000799537">
    <property type="component" value="Unassembled WGS sequence"/>
</dbReference>
<keyword evidence="3" id="KW-1185">Reference proteome</keyword>
<accession>A0A6A6CY45</accession>
<dbReference type="InterPro" id="IPR038921">
    <property type="entry name" value="YOR389W-like"/>
</dbReference>
<organism evidence="2 3">
    <name type="scientific">Zasmidium cellare ATCC 36951</name>
    <dbReference type="NCBI Taxonomy" id="1080233"/>
    <lineage>
        <taxon>Eukaryota</taxon>
        <taxon>Fungi</taxon>
        <taxon>Dikarya</taxon>
        <taxon>Ascomycota</taxon>
        <taxon>Pezizomycotina</taxon>
        <taxon>Dothideomycetes</taxon>
        <taxon>Dothideomycetidae</taxon>
        <taxon>Mycosphaerellales</taxon>
        <taxon>Mycosphaerellaceae</taxon>
        <taxon>Zasmidium</taxon>
    </lineage>
</organism>
<dbReference type="PANTHER" id="PTHR35204:SF1">
    <property type="entry name" value="ENTEROTOXIN"/>
    <property type="match status" value="1"/>
</dbReference>
<dbReference type="RefSeq" id="XP_033673036.1">
    <property type="nucleotide sequence ID" value="XM_033815367.1"/>
</dbReference>
<feature type="signal peptide" evidence="1">
    <location>
        <begin position="1"/>
        <end position="16"/>
    </location>
</feature>
<dbReference type="GeneID" id="54568639"/>
<evidence type="ECO:0000313" key="2">
    <source>
        <dbReference type="EMBL" id="KAF2172147.1"/>
    </source>
</evidence>
<keyword evidence="1" id="KW-0732">Signal</keyword>
<dbReference type="OrthoDB" id="10261782at2759"/>
<evidence type="ECO:0008006" key="4">
    <source>
        <dbReference type="Google" id="ProtNLM"/>
    </source>
</evidence>
<dbReference type="PANTHER" id="PTHR35204">
    <property type="entry name" value="YALI0A21131P"/>
    <property type="match status" value="1"/>
</dbReference>
<proteinExistence type="predicted"/>
<feature type="chain" id="PRO_5025397631" description="Enterotoxin" evidence="1">
    <location>
        <begin position="17"/>
        <end position="648"/>
    </location>
</feature>
<name>A0A6A6CY45_ZASCE</name>
<sequence>MLIPFLIGCLITAVLSFDQQPLTDSTTSHYPRLNFSSSSPLIFHSTFALLQQWPNTFFPAGHTIAPCTIPPNTNLYHARPNNTFPPSPEWFAFDSAMAYGIRGTTADSHLLTFRTAKAVKCLYFDGTSAALQYDGSMDSQNVFLHNTSAEAPADPVFGDHPPRWPPGGNSTNPGSNETVWVPLYAEYARAAGLCNFIKEKNLGGPGWGYESIIRMDEGFEVIWCNFSSPSAGLVSWLNVSAPALIGVTPPKFPRRRPDHMANTFIEHRVGLMDERPERNWTYVYLPGYDRPFKEAGAKEWFRTAAKTYGFAGGVPGRGEARVKTDSCGLFSFYDPALVDQSHARVVYNRKQFNLSSDGYWLGPKNSSDSRVTALQQLSLRRRYMLDRNISEPDGLYMRSAVEDRMRAMLSGEESTCSGIDWVETSRTIVADYSSPLYDLRSLLSRITTSSLTNATIVRAQVDLVRGLAHQFVMPYYEYPPHFANATLHKAFSPESPSSLAALVRCKNQHTPAPSTPLSTSETLTFSSILSVLSALCTTLLPIFLSTEILWLEHFNNVKAYPTTIPSFLQTRISETSTSQLEAVDELMAWLGWTDQWTNCEPGCSVGQVCAIPMWPVPIGLERYRGPGSHWQLNRTNGPRVANGLHAEP</sequence>
<evidence type="ECO:0000313" key="3">
    <source>
        <dbReference type="Proteomes" id="UP000799537"/>
    </source>
</evidence>
<dbReference type="AlphaFoldDB" id="A0A6A6CY45"/>
<gene>
    <name evidence="2" type="ORF">M409DRAFT_62928</name>
</gene>
<evidence type="ECO:0000256" key="1">
    <source>
        <dbReference type="SAM" id="SignalP"/>
    </source>
</evidence>
<reference evidence="2" key="1">
    <citation type="journal article" date="2020" name="Stud. Mycol.">
        <title>101 Dothideomycetes genomes: a test case for predicting lifestyles and emergence of pathogens.</title>
        <authorList>
            <person name="Haridas S."/>
            <person name="Albert R."/>
            <person name="Binder M."/>
            <person name="Bloem J."/>
            <person name="Labutti K."/>
            <person name="Salamov A."/>
            <person name="Andreopoulos B."/>
            <person name="Baker S."/>
            <person name="Barry K."/>
            <person name="Bills G."/>
            <person name="Bluhm B."/>
            <person name="Cannon C."/>
            <person name="Castanera R."/>
            <person name="Culley D."/>
            <person name="Daum C."/>
            <person name="Ezra D."/>
            <person name="Gonzalez J."/>
            <person name="Henrissat B."/>
            <person name="Kuo A."/>
            <person name="Liang C."/>
            <person name="Lipzen A."/>
            <person name="Lutzoni F."/>
            <person name="Magnuson J."/>
            <person name="Mondo S."/>
            <person name="Nolan M."/>
            <person name="Ohm R."/>
            <person name="Pangilinan J."/>
            <person name="Park H.-J."/>
            <person name="Ramirez L."/>
            <person name="Alfaro M."/>
            <person name="Sun H."/>
            <person name="Tritt A."/>
            <person name="Yoshinaga Y."/>
            <person name="Zwiers L.-H."/>
            <person name="Turgeon B."/>
            <person name="Goodwin S."/>
            <person name="Spatafora J."/>
            <person name="Crous P."/>
            <person name="Grigoriev I."/>
        </authorList>
    </citation>
    <scope>NUCLEOTIDE SEQUENCE</scope>
    <source>
        <strain evidence="2">ATCC 36951</strain>
    </source>
</reference>
<protein>
    <recommendedName>
        <fullName evidence="4">Enterotoxin</fullName>
    </recommendedName>
</protein>
<dbReference type="EMBL" id="ML993581">
    <property type="protein sequence ID" value="KAF2172147.1"/>
    <property type="molecule type" value="Genomic_DNA"/>
</dbReference>